<dbReference type="AlphaFoldDB" id="A0A6C0K0K2"/>
<dbReference type="GO" id="GO:0005794">
    <property type="term" value="C:Golgi apparatus"/>
    <property type="evidence" value="ECO:0007669"/>
    <property type="project" value="TreeGrafter"/>
</dbReference>
<reference evidence="1" key="1">
    <citation type="journal article" date="2020" name="Nature">
        <title>Giant virus diversity and host interactions through global metagenomics.</title>
        <authorList>
            <person name="Schulz F."/>
            <person name="Roux S."/>
            <person name="Paez-Espino D."/>
            <person name="Jungbluth S."/>
            <person name="Walsh D.A."/>
            <person name="Denef V.J."/>
            <person name="McMahon K.D."/>
            <person name="Konstantinidis K.T."/>
            <person name="Eloe-Fadrosh E.A."/>
            <person name="Kyrpides N.C."/>
            <person name="Woyke T."/>
        </authorList>
    </citation>
    <scope>NUCLEOTIDE SEQUENCE</scope>
    <source>
        <strain evidence="1">GVMAG-S-1101165-83</strain>
    </source>
</reference>
<name>A0A6C0K0K2_9ZZZZ</name>
<dbReference type="GO" id="GO:0120053">
    <property type="term" value="F:ribitol beta-1,4-xylosyltransferase activity"/>
    <property type="evidence" value="ECO:0007669"/>
    <property type="project" value="InterPro"/>
</dbReference>
<organism evidence="1">
    <name type="scientific">viral metagenome</name>
    <dbReference type="NCBI Taxonomy" id="1070528"/>
    <lineage>
        <taxon>unclassified sequences</taxon>
        <taxon>metagenomes</taxon>
        <taxon>organismal metagenomes</taxon>
    </lineage>
</organism>
<sequence>MEQLCYFVCSRGLLKSCTFHSLKPTSSCNNDIVYLGKMITSEKMRDGMSIYVCSNLLRFFVLQILPKISNTFILVTGDSDMCVPKESLTESETISLINNPHLLKWFAQNTQIQRHEKIVQLPIGLDYHTISNDTNHNWKTEGEGHLPKDQEGILINLRQQMAPFYERNPIIYVNFTPINDKFGQRKTAFEQIPNDLLFINQNFTKRTENWKNITQNTFVLSPFGMGMDCHRTWEALCLGAIPIVKAPNFQKMFEDLPVLIVNEWSEITQELLDKTIKEFKTREFKYEKLTLQYWVKMINDKL</sequence>
<protein>
    <recommendedName>
        <fullName evidence="2">Exostosin GT47 domain-containing protein</fullName>
    </recommendedName>
</protein>
<dbReference type="PANTHER" id="PTHR15576:SF1">
    <property type="entry name" value="RIBITOL-5-PHOSPHATE XYLOSYLTRANSFERASE 1"/>
    <property type="match status" value="1"/>
</dbReference>
<evidence type="ECO:0008006" key="2">
    <source>
        <dbReference type="Google" id="ProtNLM"/>
    </source>
</evidence>
<accession>A0A6C0K0K2</accession>
<proteinExistence type="predicted"/>
<dbReference type="InterPro" id="IPR055286">
    <property type="entry name" value="RXYLT1-like"/>
</dbReference>
<dbReference type="EMBL" id="MN740769">
    <property type="protein sequence ID" value="QHU10606.1"/>
    <property type="molecule type" value="Genomic_DNA"/>
</dbReference>
<dbReference type="PANTHER" id="PTHR15576">
    <property type="entry name" value="RIBITOL-5-PHOSPHATE XYLOSYLTRANSFERASE 1"/>
    <property type="match status" value="1"/>
</dbReference>
<evidence type="ECO:0000313" key="1">
    <source>
        <dbReference type="EMBL" id="QHU10606.1"/>
    </source>
</evidence>
<dbReference type="GO" id="GO:0035269">
    <property type="term" value="P:protein O-linked glycosylation via mannose"/>
    <property type="evidence" value="ECO:0007669"/>
    <property type="project" value="InterPro"/>
</dbReference>